<protein>
    <submittedName>
        <fullName evidence="1">Uncharacterized protein</fullName>
    </submittedName>
</protein>
<name>A0A0B6YUQ0_9EUPU</name>
<dbReference type="AlphaFoldDB" id="A0A0B6YUQ0"/>
<gene>
    <name evidence="1" type="primary">ORF38125</name>
</gene>
<organism evidence="1">
    <name type="scientific">Arion vulgaris</name>
    <dbReference type="NCBI Taxonomy" id="1028688"/>
    <lineage>
        <taxon>Eukaryota</taxon>
        <taxon>Metazoa</taxon>
        <taxon>Spiralia</taxon>
        <taxon>Lophotrochozoa</taxon>
        <taxon>Mollusca</taxon>
        <taxon>Gastropoda</taxon>
        <taxon>Heterobranchia</taxon>
        <taxon>Euthyneura</taxon>
        <taxon>Panpulmonata</taxon>
        <taxon>Eupulmonata</taxon>
        <taxon>Stylommatophora</taxon>
        <taxon>Helicina</taxon>
        <taxon>Arionoidea</taxon>
        <taxon>Arionidae</taxon>
        <taxon>Arion</taxon>
    </lineage>
</organism>
<reference evidence="1" key="1">
    <citation type="submission" date="2014-12" db="EMBL/GenBank/DDBJ databases">
        <title>Insight into the proteome of Arion vulgaris.</title>
        <authorList>
            <person name="Aradska J."/>
            <person name="Bulat T."/>
            <person name="Smidak R."/>
            <person name="Sarate P."/>
            <person name="Gangsoo J."/>
            <person name="Sialana F."/>
            <person name="Bilban M."/>
            <person name="Lubec G."/>
        </authorList>
    </citation>
    <scope>NUCLEOTIDE SEQUENCE</scope>
    <source>
        <tissue evidence="1">Skin</tissue>
    </source>
</reference>
<evidence type="ECO:0000313" key="1">
    <source>
        <dbReference type="EMBL" id="CEK60004.1"/>
    </source>
</evidence>
<accession>A0A0B6YUQ0</accession>
<sequence>MAANIIAETHNVINSVRAHKQATGFHHPQHQLPLIMTHILSPLGIEQIINFVA</sequence>
<dbReference type="EMBL" id="HACG01013139">
    <property type="protein sequence ID" value="CEK60004.1"/>
    <property type="molecule type" value="Transcribed_RNA"/>
</dbReference>
<proteinExistence type="predicted"/>